<evidence type="ECO:0000313" key="1">
    <source>
        <dbReference type="EMBL" id="QES45207.1"/>
    </source>
</evidence>
<reference evidence="1 2" key="1">
    <citation type="submission" date="2018-05" db="EMBL/GenBank/DDBJ databases">
        <title>Streptomyces venezuelae.</title>
        <authorList>
            <person name="Kim W."/>
            <person name="Lee N."/>
            <person name="Cho B.-K."/>
        </authorList>
    </citation>
    <scope>NUCLEOTIDE SEQUENCE [LARGE SCALE GENOMIC DNA]</scope>
    <source>
        <strain evidence="1 2">ATCC 14585</strain>
    </source>
</reference>
<dbReference type="Proteomes" id="UP000324015">
    <property type="component" value="Chromosome"/>
</dbReference>
<protein>
    <submittedName>
        <fullName evidence="1">Uncharacterized protein</fullName>
    </submittedName>
</protein>
<evidence type="ECO:0000313" key="2">
    <source>
        <dbReference type="Proteomes" id="UP000324015"/>
    </source>
</evidence>
<accession>A0A5P2CT79</accession>
<proteinExistence type="predicted"/>
<sequence>MTAATSSAFDSIIHRHGDLIATLLANGDRASLGEVPPEEFIDKVDSAVHFLGMSPFWSDDREAMSTAHAYLCDAYQLADDDPAKAVLIEKASDHLDDLDAEDYLC</sequence>
<organism evidence="1 2">
    <name type="scientific">Streptomyces venezuelae</name>
    <dbReference type="NCBI Taxonomy" id="54571"/>
    <lineage>
        <taxon>Bacteria</taxon>
        <taxon>Bacillati</taxon>
        <taxon>Actinomycetota</taxon>
        <taxon>Actinomycetes</taxon>
        <taxon>Kitasatosporales</taxon>
        <taxon>Streptomycetaceae</taxon>
        <taxon>Streptomyces</taxon>
    </lineage>
</organism>
<dbReference type="RefSeq" id="WP_150187519.1">
    <property type="nucleotide sequence ID" value="NZ_CP029191.1"/>
</dbReference>
<name>A0A5P2CT79_STRVZ</name>
<dbReference type="EMBL" id="CP029191">
    <property type="protein sequence ID" value="QES45207.1"/>
    <property type="molecule type" value="Genomic_DNA"/>
</dbReference>
<gene>
    <name evidence="1" type="ORF">DEJ49_33245</name>
</gene>
<dbReference type="AlphaFoldDB" id="A0A5P2CT79"/>